<keyword evidence="1" id="KW-0812">Transmembrane</keyword>
<sequence length="105" mass="12108">MDMNWFAAIYFSCFMYYLITTIVTLYPCKKNGASGVFGMICLNLALWSMLLFMMSLADSPELAAFYRWVMCFCWNDPLPWIATIFISAPALGLPVFPRMVTRRNC</sequence>
<keyword evidence="1" id="KW-0472">Membrane</keyword>
<keyword evidence="1" id="KW-1133">Transmembrane helix</keyword>
<evidence type="ECO:0000313" key="2">
    <source>
        <dbReference type="EMBL" id="UYO64463.1"/>
    </source>
</evidence>
<evidence type="ECO:0000256" key="1">
    <source>
        <dbReference type="SAM" id="Phobius"/>
    </source>
</evidence>
<reference evidence="2" key="1">
    <citation type="submission" date="2021-11" db="EMBL/GenBank/DDBJ databases">
        <title>Isoprene-degrading acetogen.</title>
        <authorList>
            <person name="Yang Y."/>
            <person name="Jin H."/>
            <person name="Yan J."/>
        </authorList>
    </citation>
    <scope>NUCLEOTIDE SEQUENCE</scope>
    <source>
        <strain evidence="2">Berkeley</strain>
    </source>
</reference>
<dbReference type="EMBL" id="CP087994">
    <property type="protein sequence ID" value="UYO64463.1"/>
    <property type="molecule type" value="Genomic_DNA"/>
</dbReference>
<feature type="transmembrane region" description="Helical" evidence="1">
    <location>
        <begin position="77"/>
        <end position="96"/>
    </location>
</feature>
<feature type="transmembrane region" description="Helical" evidence="1">
    <location>
        <begin position="6"/>
        <end position="28"/>
    </location>
</feature>
<proteinExistence type="predicted"/>
<organism evidence="2 3">
    <name type="scientific">Acetobacterium wieringae</name>
    <dbReference type="NCBI Taxonomy" id="52694"/>
    <lineage>
        <taxon>Bacteria</taxon>
        <taxon>Bacillati</taxon>
        <taxon>Bacillota</taxon>
        <taxon>Clostridia</taxon>
        <taxon>Eubacteriales</taxon>
        <taxon>Eubacteriaceae</taxon>
        <taxon>Acetobacterium</taxon>
    </lineage>
</organism>
<gene>
    <name evidence="2" type="ORF">LNN31_08580</name>
</gene>
<dbReference type="Proteomes" id="UP001163550">
    <property type="component" value="Chromosome"/>
</dbReference>
<protein>
    <submittedName>
        <fullName evidence="2">Uncharacterized protein</fullName>
    </submittedName>
</protein>
<evidence type="ECO:0000313" key="3">
    <source>
        <dbReference type="Proteomes" id="UP001163550"/>
    </source>
</evidence>
<keyword evidence="3" id="KW-1185">Reference proteome</keyword>
<dbReference type="RefSeq" id="WP_263993125.1">
    <property type="nucleotide sequence ID" value="NZ_CP087994.1"/>
</dbReference>
<accession>A0ABY6HIT6</accession>
<name>A0ABY6HIT6_9FIRM</name>
<feature type="transmembrane region" description="Helical" evidence="1">
    <location>
        <begin position="35"/>
        <end position="57"/>
    </location>
</feature>